<dbReference type="Pfam" id="PF14258">
    <property type="entry name" value="DUF4350"/>
    <property type="match status" value="1"/>
</dbReference>
<feature type="compositionally biased region" description="Basic and acidic residues" evidence="1">
    <location>
        <begin position="161"/>
        <end position="186"/>
    </location>
</feature>
<feature type="domain" description="DUF4350" evidence="2">
    <location>
        <begin position="41"/>
        <end position="295"/>
    </location>
</feature>
<dbReference type="Proteomes" id="UP001302477">
    <property type="component" value="Chromosome"/>
</dbReference>
<organism evidence="3 4">
    <name type="scientific">Microbulbifer pacificus</name>
    <dbReference type="NCBI Taxonomy" id="407164"/>
    <lineage>
        <taxon>Bacteria</taxon>
        <taxon>Pseudomonadati</taxon>
        <taxon>Pseudomonadota</taxon>
        <taxon>Gammaproteobacteria</taxon>
        <taxon>Cellvibrionales</taxon>
        <taxon>Microbulbiferaceae</taxon>
        <taxon>Microbulbifer</taxon>
    </lineage>
</organism>
<evidence type="ECO:0000313" key="3">
    <source>
        <dbReference type="EMBL" id="WOX04191.1"/>
    </source>
</evidence>
<dbReference type="KEGG" id="mpaf:R5R33_10585"/>
<protein>
    <submittedName>
        <fullName evidence="3">DUF4350 domain-containing protein</fullName>
    </submittedName>
</protein>
<keyword evidence="4" id="KW-1185">Reference proteome</keyword>
<dbReference type="InterPro" id="IPR025646">
    <property type="entry name" value="DUF4350"/>
</dbReference>
<evidence type="ECO:0000313" key="4">
    <source>
        <dbReference type="Proteomes" id="UP001302477"/>
    </source>
</evidence>
<feature type="region of interest" description="Disordered" evidence="1">
    <location>
        <begin position="161"/>
        <end position="211"/>
    </location>
</feature>
<name>A0AAU0MUB7_9GAMM</name>
<sequence length="447" mass="50286">MKLSRIAIISLLLLLAGGGALFLLLFERYSEEVDLGFGTEAQHNPFLAAEQFLERIDISHRRADNIAALSTLGEDDALFLASSSQIYNSERLWELLDWVEGGGHAIVVAHSSGGDNERDLLLQKLGLQLTHGDTDLYFNQQVREVFGEDAGKLRNKTASELMREHNRKLADPKSDSEDDSEQRADTPEVEEPAAPRNPDIDPDRLINRTSDSGTSYELYFNPRRVFTHEMMGQGTDIDVDGSPLHWVPFQNIPTQSPLVFYERGRGRLTLLTDGDMWHNRRIGEFDHAYFLAHLVGERDLVMITRPRFDSLGTLIKRFALEFFVAGLLAIAAWIANRSRRFGPLVPAPASERRSLVEHIRACGYFYWRQNRGEALFEQARAPLLQKLAGHSADRLTPEKCRQLAETLAARTGLAAGDIFHTLWGAAPHSEDDFTARLRSIQIIEAAL</sequence>
<evidence type="ECO:0000256" key="1">
    <source>
        <dbReference type="SAM" id="MobiDB-lite"/>
    </source>
</evidence>
<dbReference type="RefSeq" id="WP_318952669.1">
    <property type="nucleotide sequence ID" value="NZ_CP137555.1"/>
</dbReference>
<gene>
    <name evidence="3" type="ORF">R5R33_10585</name>
</gene>
<proteinExistence type="predicted"/>
<dbReference type="AlphaFoldDB" id="A0AAU0MUB7"/>
<dbReference type="EMBL" id="CP137555">
    <property type="protein sequence ID" value="WOX04191.1"/>
    <property type="molecule type" value="Genomic_DNA"/>
</dbReference>
<evidence type="ECO:0000259" key="2">
    <source>
        <dbReference type="Pfam" id="PF14258"/>
    </source>
</evidence>
<reference evidence="3 4" key="1">
    <citation type="submission" date="2023-10" db="EMBL/GenBank/DDBJ databases">
        <title>Description of Microbulbifer bruguierae sp. nov., isolated from the sediments of mangrove plant Bruguiera sexangula and comparative genomic analyses of the genus Microbulbifer.</title>
        <authorList>
            <person name="Long M."/>
        </authorList>
    </citation>
    <scope>NUCLEOTIDE SEQUENCE [LARGE SCALE GENOMIC DNA]</scope>
    <source>
        <strain evidence="3 4">SPO729</strain>
    </source>
</reference>
<accession>A0AAU0MUB7</accession>